<name>A0A0S8JMQ4_UNCT6</name>
<accession>A0A0S8JMQ4</accession>
<reference evidence="1 2" key="1">
    <citation type="journal article" date="2015" name="Microbiome">
        <title>Genomic resolution of linkages in carbon, nitrogen, and sulfur cycling among widespread estuary sediment bacteria.</title>
        <authorList>
            <person name="Baker B.J."/>
            <person name="Lazar C.S."/>
            <person name="Teske A.P."/>
            <person name="Dick G.J."/>
        </authorList>
    </citation>
    <scope>NUCLEOTIDE SEQUENCE [LARGE SCALE GENOMIC DNA]</scope>
    <source>
        <strain evidence="1">SM1_40</strain>
    </source>
</reference>
<gene>
    <name evidence="1" type="ORF">AMJ71_04455</name>
</gene>
<dbReference type="Proteomes" id="UP000051035">
    <property type="component" value="Unassembled WGS sequence"/>
</dbReference>
<sequence length="264" mass="28962">MCGRRTMTACALLLLVVLAGVGAAFGDIAPDMARSAAAELAAEVVAYGQRCPEVVERLPIRPGTTVRDAILVHSYPELAGRYYVVSLVDESDRVSSVVGIDAGTGQWQWYAATNGSRRLLEVSETRAQDIARELLDVRELQSGQLAFRIVMMPDKRLYWHAGLAGARVSEVFVDVQTGAAYTERDKDAAGLTRPLDLAPGPPPVDRRDEIALDGEILSRDLPSAYDIEDVPYHEQITPWYCGESALQMVFDYYGPYISQHDIGD</sequence>
<dbReference type="EMBL" id="LJVA01000039">
    <property type="protein sequence ID" value="KPL10077.1"/>
    <property type="molecule type" value="Genomic_DNA"/>
</dbReference>
<feature type="non-terminal residue" evidence="1">
    <location>
        <position position="264"/>
    </location>
</feature>
<dbReference type="AlphaFoldDB" id="A0A0S8JMQ4"/>
<protein>
    <recommendedName>
        <fullName evidence="3">Peptidase C39-like domain-containing protein</fullName>
    </recommendedName>
</protein>
<evidence type="ECO:0000313" key="1">
    <source>
        <dbReference type="EMBL" id="KPL10077.1"/>
    </source>
</evidence>
<comment type="caution">
    <text evidence="1">The sequence shown here is derived from an EMBL/GenBank/DDBJ whole genome shotgun (WGS) entry which is preliminary data.</text>
</comment>
<organism evidence="1 2">
    <name type="scientific">candidate division TA06 bacterium SM1_40</name>
    <dbReference type="NCBI Taxonomy" id="1703773"/>
    <lineage>
        <taxon>Bacteria</taxon>
        <taxon>Bacteria division TA06</taxon>
    </lineage>
</organism>
<proteinExistence type="predicted"/>
<evidence type="ECO:0008006" key="3">
    <source>
        <dbReference type="Google" id="ProtNLM"/>
    </source>
</evidence>
<evidence type="ECO:0000313" key="2">
    <source>
        <dbReference type="Proteomes" id="UP000051035"/>
    </source>
</evidence>